<dbReference type="InParanoid" id="I7M082"/>
<dbReference type="SUPFAM" id="SSF52949">
    <property type="entry name" value="Macro domain-like"/>
    <property type="match status" value="1"/>
</dbReference>
<sequence>MGNLCRYEDSYQKSNSLRFSQSFSQYDVEQVKISNTNLTVVSLDIYKYLKFQKVDAILCIQDSHLEFPDKVFKNYVGDSVVKECKEYIKLHEDLILNKVMHTKGGKANCKYIIHGGYIKDTNENYDGDNLRRLITESLTHASDILECQTILLPLNQLKTRTVSTCASVILACQHYILENQNNKLRNIIFVGNQHEEQSIKLYRSALTANQKTELFDHNGFENSYDEIQKFEEFPNSNDINGKKNERAESKKLASSSCAQLDLQNYQTSINKSLIRTNSQSSQIKDLNTSQLNKSGKQAQKSKLYQEDQQMQFGEFEVQTDTEQEQQGSKIHRTSQQRQQSSQNLATRYHSSYESGIQKEMNVEKTKSMLKKELDHYNNPFENQINFEDQHQLQQSMLKAKKNRSKKMKKELMQTNITVGKDEDETLEKDEQFYDNIVEDSFDSQSGLGSQQITSLLNNKQQQYQPIDSLLYNVKLNLKQDSNDMQNFFINSNNQSHKFGSSSYQNIQSDV</sequence>
<reference evidence="4" key="1">
    <citation type="journal article" date="2006" name="PLoS Biol.">
        <title>Macronuclear genome sequence of the ciliate Tetrahymena thermophila, a model eukaryote.</title>
        <authorList>
            <person name="Eisen J.A."/>
            <person name="Coyne R.S."/>
            <person name="Wu M."/>
            <person name="Wu D."/>
            <person name="Thiagarajan M."/>
            <person name="Wortman J.R."/>
            <person name="Badger J.H."/>
            <person name="Ren Q."/>
            <person name="Amedeo P."/>
            <person name="Jones K.M."/>
            <person name="Tallon L.J."/>
            <person name="Delcher A.L."/>
            <person name="Salzberg S.L."/>
            <person name="Silva J.C."/>
            <person name="Haas B.J."/>
            <person name="Majoros W.H."/>
            <person name="Farzad M."/>
            <person name="Carlton J.M."/>
            <person name="Smith R.K. Jr."/>
            <person name="Garg J."/>
            <person name="Pearlman R.E."/>
            <person name="Karrer K.M."/>
            <person name="Sun L."/>
            <person name="Manning G."/>
            <person name="Elde N.C."/>
            <person name="Turkewitz A.P."/>
            <person name="Asai D.J."/>
            <person name="Wilkes D.E."/>
            <person name="Wang Y."/>
            <person name="Cai H."/>
            <person name="Collins K."/>
            <person name="Stewart B.A."/>
            <person name="Lee S.R."/>
            <person name="Wilamowska K."/>
            <person name="Weinberg Z."/>
            <person name="Ruzzo W.L."/>
            <person name="Wloga D."/>
            <person name="Gaertig J."/>
            <person name="Frankel J."/>
            <person name="Tsao C.-C."/>
            <person name="Gorovsky M.A."/>
            <person name="Keeling P.J."/>
            <person name="Waller R.F."/>
            <person name="Patron N.J."/>
            <person name="Cherry J.M."/>
            <person name="Stover N.A."/>
            <person name="Krieger C.J."/>
            <person name="del Toro C."/>
            <person name="Ryder H.F."/>
            <person name="Williamson S.C."/>
            <person name="Barbeau R.A."/>
            <person name="Hamilton E.P."/>
            <person name="Orias E."/>
        </authorList>
    </citation>
    <scope>NUCLEOTIDE SEQUENCE [LARGE SCALE GENOMIC DNA]</scope>
    <source>
        <strain evidence="4">SB210</strain>
    </source>
</reference>
<dbReference type="InterPro" id="IPR043472">
    <property type="entry name" value="Macro_dom-like"/>
</dbReference>
<dbReference type="AlphaFoldDB" id="I7M082"/>
<name>I7M082_TETTS</name>
<dbReference type="HOGENOM" id="CLU_534743_0_0_1"/>
<dbReference type="KEGG" id="tet:TTHERM_00420620"/>
<evidence type="ECO:0000256" key="1">
    <source>
        <dbReference type="SAM" id="MobiDB-lite"/>
    </source>
</evidence>
<protein>
    <submittedName>
        <fullName evidence="3">Macro domain protein</fullName>
    </submittedName>
</protein>
<dbReference type="Gene3D" id="3.40.220.10">
    <property type="entry name" value="Leucine Aminopeptidase, subunit E, domain 1"/>
    <property type="match status" value="1"/>
</dbReference>
<feature type="region of interest" description="Disordered" evidence="1">
    <location>
        <begin position="318"/>
        <end position="349"/>
    </location>
</feature>
<evidence type="ECO:0000313" key="3">
    <source>
        <dbReference type="EMBL" id="EAR85654.1"/>
    </source>
</evidence>
<keyword evidence="4" id="KW-1185">Reference proteome</keyword>
<gene>
    <name evidence="3" type="ORF">TTHERM_00420620</name>
</gene>
<accession>I7M082</accession>
<dbReference type="Pfam" id="PF01661">
    <property type="entry name" value="Macro"/>
    <property type="match status" value="1"/>
</dbReference>
<dbReference type="InterPro" id="IPR002589">
    <property type="entry name" value="Macro_dom"/>
</dbReference>
<evidence type="ECO:0000259" key="2">
    <source>
        <dbReference type="Pfam" id="PF01661"/>
    </source>
</evidence>
<dbReference type="Proteomes" id="UP000009168">
    <property type="component" value="Unassembled WGS sequence"/>
</dbReference>
<dbReference type="EMBL" id="GG662536">
    <property type="protein sequence ID" value="EAR85654.1"/>
    <property type="molecule type" value="Genomic_DNA"/>
</dbReference>
<feature type="domain" description="Macro" evidence="2">
    <location>
        <begin position="69"/>
        <end position="153"/>
    </location>
</feature>
<dbReference type="GeneID" id="7831456"/>
<proteinExistence type="predicted"/>
<dbReference type="RefSeq" id="XP_001033317.1">
    <property type="nucleotide sequence ID" value="XM_001033317.3"/>
</dbReference>
<feature type="region of interest" description="Disordered" evidence="1">
    <location>
        <begin position="278"/>
        <end position="301"/>
    </location>
</feature>
<organism evidence="3 4">
    <name type="scientific">Tetrahymena thermophila (strain SB210)</name>
    <dbReference type="NCBI Taxonomy" id="312017"/>
    <lineage>
        <taxon>Eukaryota</taxon>
        <taxon>Sar</taxon>
        <taxon>Alveolata</taxon>
        <taxon>Ciliophora</taxon>
        <taxon>Intramacronucleata</taxon>
        <taxon>Oligohymenophorea</taxon>
        <taxon>Hymenostomatida</taxon>
        <taxon>Tetrahymenina</taxon>
        <taxon>Tetrahymenidae</taxon>
        <taxon>Tetrahymena</taxon>
    </lineage>
</organism>
<evidence type="ECO:0000313" key="4">
    <source>
        <dbReference type="Proteomes" id="UP000009168"/>
    </source>
</evidence>